<protein>
    <submittedName>
        <fullName evidence="2">Uncharacterized protein</fullName>
    </submittedName>
</protein>
<dbReference type="Proteomes" id="UP000242180">
    <property type="component" value="Unassembled WGS sequence"/>
</dbReference>
<feature type="compositionally biased region" description="Acidic residues" evidence="1">
    <location>
        <begin position="88"/>
        <end position="111"/>
    </location>
</feature>
<feature type="compositionally biased region" description="Polar residues" evidence="1">
    <location>
        <begin position="1"/>
        <end position="15"/>
    </location>
</feature>
<keyword evidence="3" id="KW-1185">Reference proteome</keyword>
<evidence type="ECO:0000313" key="3">
    <source>
        <dbReference type="Proteomes" id="UP000242180"/>
    </source>
</evidence>
<feature type="region of interest" description="Disordered" evidence="1">
    <location>
        <begin position="67"/>
        <end position="111"/>
    </location>
</feature>
<comment type="caution">
    <text evidence="2">The sequence shown here is derived from an EMBL/GenBank/DDBJ whole genome shotgun (WGS) entry which is preliminary data.</text>
</comment>
<evidence type="ECO:0000256" key="1">
    <source>
        <dbReference type="SAM" id="MobiDB-lite"/>
    </source>
</evidence>
<name>A0A1X2GZ33_SYNRA</name>
<sequence>MNPATTEATADQVPTTIDFDVAFSSQETSNDSHKSTDTQESTDTYAIDAMLSQDESIVDQLAGPAYTPTLEFTTPPTPTSAPIMNNDESTDEGENRGDEDESLSQTDDEDSQVMAWTKAPLLTAFDDHINTLKRDFRVCDITREALLSDVVTLQQEEIEYELVDQLYQQLLTARKRAHIKRRKAAARICARVDRLDERRNLSSTYALSLRNAVLKRMLHKQLPTSNNRRAAQQLKSFRMIYDQE</sequence>
<evidence type="ECO:0000313" key="2">
    <source>
        <dbReference type="EMBL" id="ORY89516.1"/>
    </source>
</evidence>
<dbReference type="InParanoid" id="A0A1X2GZ33"/>
<organism evidence="2 3">
    <name type="scientific">Syncephalastrum racemosum</name>
    <name type="common">Filamentous fungus</name>
    <dbReference type="NCBI Taxonomy" id="13706"/>
    <lineage>
        <taxon>Eukaryota</taxon>
        <taxon>Fungi</taxon>
        <taxon>Fungi incertae sedis</taxon>
        <taxon>Mucoromycota</taxon>
        <taxon>Mucoromycotina</taxon>
        <taxon>Mucoromycetes</taxon>
        <taxon>Mucorales</taxon>
        <taxon>Syncephalastraceae</taxon>
        <taxon>Syncephalastrum</taxon>
    </lineage>
</organism>
<accession>A0A1X2GZ33</accession>
<reference evidence="2 3" key="1">
    <citation type="submission" date="2016-07" db="EMBL/GenBank/DDBJ databases">
        <title>Pervasive Adenine N6-methylation of Active Genes in Fungi.</title>
        <authorList>
            <consortium name="DOE Joint Genome Institute"/>
            <person name="Mondo S.J."/>
            <person name="Dannebaum R.O."/>
            <person name="Kuo R.C."/>
            <person name="Labutti K."/>
            <person name="Haridas S."/>
            <person name="Kuo A."/>
            <person name="Salamov A."/>
            <person name="Ahrendt S.R."/>
            <person name="Lipzen A."/>
            <person name="Sullivan W."/>
            <person name="Andreopoulos W.B."/>
            <person name="Clum A."/>
            <person name="Lindquist E."/>
            <person name="Daum C."/>
            <person name="Ramamoorthy G.K."/>
            <person name="Gryganskyi A."/>
            <person name="Culley D."/>
            <person name="Magnuson J.K."/>
            <person name="James T.Y."/>
            <person name="O'Malley M.A."/>
            <person name="Stajich J.E."/>
            <person name="Spatafora J.W."/>
            <person name="Visel A."/>
            <person name="Grigoriev I.V."/>
        </authorList>
    </citation>
    <scope>NUCLEOTIDE SEQUENCE [LARGE SCALE GENOMIC DNA]</scope>
    <source>
        <strain evidence="2 3">NRRL 2496</strain>
    </source>
</reference>
<gene>
    <name evidence="2" type="ORF">BCR43DRAFT_509253</name>
</gene>
<dbReference type="EMBL" id="MCGN01000015">
    <property type="protein sequence ID" value="ORY89516.1"/>
    <property type="molecule type" value="Genomic_DNA"/>
</dbReference>
<dbReference type="AlphaFoldDB" id="A0A1X2GZ33"/>
<feature type="region of interest" description="Disordered" evidence="1">
    <location>
        <begin position="1"/>
        <end position="45"/>
    </location>
</feature>
<proteinExistence type="predicted"/>